<dbReference type="Pfam" id="PF00089">
    <property type="entry name" value="Trypsin"/>
    <property type="match status" value="1"/>
</dbReference>
<dbReference type="AlphaFoldDB" id="A0AAJ6VJS5"/>
<dbReference type="GO" id="GO:0004252">
    <property type="term" value="F:serine-type endopeptidase activity"/>
    <property type="evidence" value="ECO:0007669"/>
    <property type="project" value="InterPro"/>
</dbReference>
<evidence type="ECO:0000259" key="1">
    <source>
        <dbReference type="Pfam" id="PF00089"/>
    </source>
</evidence>
<protein>
    <submittedName>
        <fullName evidence="3">Uncharacterized protein LOC105359601</fullName>
    </submittedName>
</protein>
<keyword evidence="2" id="KW-1185">Reference proteome</keyword>
<name>A0AAJ6VJS5_9HYME</name>
<dbReference type="Gene3D" id="2.40.10.10">
    <property type="entry name" value="Trypsin-like serine proteases"/>
    <property type="match status" value="1"/>
</dbReference>
<evidence type="ECO:0000313" key="2">
    <source>
        <dbReference type="Proteomes" id="UP000695007"/>
    </source>
</evidence>
<proteinExistence type="predicted"/>
<sequence length="113" mass="12450">MVGCGRSRINNVSPSLKVGIVKLMSRQECSSHLSDLLRRRYSISIGLMCSRNNPYVVMEPGDSGGPLFFQGSLIGLNVGLYPRPNEANTENKVNAHIATNKYSVFIDLHKALE</sequence>
<dbReference type="GO" id="GO:0006508">
    <property type="term" value="P:proteolysis"/>
    <property type="evidence" value="ECO:0007669"/>
    <property type="project" value="InterPro"/>
</dbReference>
<organism evidence="2 3">
    <name type="scientific">Ceratosolen solmsi marchali</name>
    <dbReference type="NCBI Taxonomy" id="326594"/>
    <lineage>
        <taxon>Eukaryota</taxon>
        <taxon>Metazoa</taxon>
        <taxon>Ecdysozoa</taxon>
        <taxon>Arthropoda</taxon>
        <taxon>Hexapoda</taxon>
        <taxon>Insecta</taxon>
        <taxon>Pterygota</taxon>
        <taxon>Neoptera</taxon>
        <taxon>Endopterygota</taxon>
        <taxon>Hymenoptera</taxon>
        <taxon>Apocrita</taxon>
        <taxon>Proctotrupomorpha</taxon>
        <taxon>Chalcidoidea</taxon>
        <taxon>Agaonidae</taxon>
        <taxon>Agaoninae</taxon>
        <taxon>Ceratosolen</taxon>
    </lineage>
</organism>
<reference evidence="3" key="1">
    <citation type="submission" date="2025-08" db="UniProtKB">
        <authorList>
            <consortium name="RefSeq"/>
        </authorList>
    </citation>
    <scope>IDENTIFICATION</scope>
</reference>
<dbReference type="InterPro" id="IPR043504">
    <property type="entry name" value="Peptidase_S1_PA_chymotrypsin"/>
</dbReference>
<dbReference type="KEGG" id="csol:105359601"/>
<dbReference type="GeneID" id="105359601"/>
<evidence type="ECO:0000313" key="3">
    <source>
        <dbReference type="RefSeq" id="XP_011494529.1"/>
    </source>
</evidence>
<dbReference type="SUPFAM" id="SSF50494">
    <property type="entry name" value="Trypsin-like serine proteases"/>
    <property type="match status" value="1"/>
</dbReference>
<dbReference type="InterPro" id="IPR009003">
    <property type="entry name" value="Peptidase_S1_PA"/>
</dbReference>
<dbReference type="InterPro" id="IPR001254">
    <property type="entry name" value="Trypsin_dom"/>
</dbReference>
<dbReference type="RefSeq" id="XP_011494529.1">
    <property type="nucleotide sequence ID" value="XM_011496227.1"/>
</dbReference>
<accession>A0AAJ6VJS5</accession>
<gene>
    <name evidence="3" type="primary">LOC105359601</name>
</gene>
<feature type="domain" description="Peptidase S1" evidence="1">
    <location>
        <begin position="2"/>
        <end position="86"/>
    </location>
</feature>
<dbReference type="Proteomes" id="UP000695007">
    <property type="component" value="Unplaced"/>
</dbReference>